<gene>
    <name evidence="1" type="ORF">E5K00_06040</name>
</gene>
<dbReference type="EMBL" id="SRLC01000001">
    <property type="protein sequence ID" value="TGE24765.1"/>
    <property type="molecule type" value="Genomic_DNA"/>
</dbReference>
<name>A0A4Z0Q4Z6_9BACT</name>
<evidence type="ECO:0000313" key="1">
    <source>
        <dbReference type="EMBL" id="TGE24765.1"/>
    </source>
</evidence>
<evidence type="ECO:0000313" key="2">
    <source>
        <dbReference type="Proteomes" id="UP000297549"/>
    </source>
</evidence>
<dbReference type="AlphaFoldDB" id="A0A4Z0Q4Z6"/>
<reference evidence="1 2" key="1">
    <citation type="submission" date="2019-04" db="EMBL/GenBank/DDBJ databases">
        <authorList>
            <person name="Feng G."/>
            <person name="Zhang J."/>
            <person name="Zhu H."/>
        </authorList>
    </citation>
    <scope>NUCLEOTIDE SEQUENCE [LARGE SCALE GENOMIC DNA]</scope>
    <source>
        <strain evidence="1 2">JCM 31653</strain>
    </source>
</reference>
<keyword evidence="2" id="KW-1185">Reference proteome</keyword>
<comment type="caution">
    <text evidence="1">The sequence shown here is derived from an EMBL/GenBank/DDBJ whole genome shotgun (WGS) entry which is preliminary data.</text>
</comment>
<protein>
    <submittedName>
        <fullName evidence="1">Uncharacterized protein</fullName>
    </submittedName>
</protein>
<sequence length="117" mass="12822">MLSTFRLDSKTQLLAHNGQMYTVAAVEKTDWKAVPAGSLVFIAKSKLGSSYYSQREGGVMIPVISDDVRAGRVTENGLAGQEALQVQHEDQAEPSKYSLKSIYRIYFPLSATPLPSL</sequence>
<accession>A0A4Z0Q4Z6</accession>
<organism evidence="1 2">
    <name type="scientific">Hymenobacter aquaticus</name>
    <dbReference type="NCBI Taxonomy" id="1867101"/>
    <lineage>
        <taxon>Bacteria</taxon>
        <taxon>Pseudomonadati</taxon>
        <taxon>Bacteroidota</taxon>
        <taxon>Cytophagia</taxon>
        <taxon>Cytophagales</taxon>
        <taxon>Hymenobacteraceae</taxon>
        <taxon>Hymenobacter</taxon>
    </lineage>
</organism>
<dbReference type="Proteomes" id="UP000297549">
    <property type="component" value="Unassembled WGS sequence"/>
</dbReference>
<proteinExistence type="predicted"/>
<dbReference type="RefSeq" id="WP_135462346.1">
    <property type="nucleotide sequence ID" value="NZ_SRLC01000001.1"/>
</dbReference>